<dbReference type="Proteomes" id="UP000317180">
    <property type="component" value="Unassembled WGS sequence"/>
</dbReference>
<evidence type="ECO:0000313" key="2">
    <source>
        <dbReference type="Proteomes" id="UP000317180"/>
    </source>
</evidence>
<accession>A0ABQ0SRC7</accession>
<evidence type="ECO:0008006" key="3">
    <source>
        <dbReference type="Google" id="ProtNLM"/>
    </source>
</evidence>
<reference evidence="1 2" key="1">
    <citation type="submission" date="2019-06" db="EMBL/GenBank/DDBJ databases">
        <title>Whole genome shotgun sequence of Brevibacillus agri NBRC 15538.</title>
        <authorList>
            <person name="Hosoyama A."/>
            <person name="Uohara A."/>
            <person name="Ohji S."/>
            <person name="Ichikawa N."/>
        </authorList>
    </citation>
    <scope>NUCLEOTIDE SEQUENCE [LARGE SCALE GENOMIC DNA]</scope>
    <source>
        <strain evidence="1 2">NBRC 15538</strain>
    </source>
</reference>
<protein>
    <recommendedName>
        <fullName evidence="3">EF-hand domain-containing protein</fullName>
    </recommendedName>
</protein>
<evidence type="ECO:0000313" key="1">
    <source>
        <dbReference type="EMBL" id="GED25169.1"/>
    </source>
</evidence>
<organism evidence="1 2">
    <name type="scientific">Brevibacillus agri</name>
    <dbReference type="NCBI Taxonomy" id="51101"/>
    <lineage>
        <taxon>Bacteria</taxon>
        <taxon>Bacillati</taxon>
        <taxon>Bacillota</taxon>
        <taxon>Bacilli</taxon>
        <taxon>Bacillales</taxon>
        <taxon>Paenibacillaceae</taxon>
        <taxon>Brevibacillus</taxon>
    </lineage>
</organism>
<proteinExistence type="predicted"/>
<keyword evidence="2" id="KW-1185">Reference proteome</keyword>
<comment type="caution">
    <text evidence="1">The sequence shown here is derived from an EMBL/GenBank/DDBJ whole genome shotgun (WGS) entry which is preliminary data.</text>
</comment>
<gene>
    <name evidence="1" type="ORF">BAG01nite_12710</name>
</gene>
<sequence>MILIAFQPDEVLQIRVFDNLLDRFPVRQLQTFLNDECPEGDTDGNGLLSTKRFAEGLGILFLCMCPRYQPSQLDPAIFFTQLAAKRQEKIIGEKQLIFTMREKFVHSDPLHVQGI</sequence>
<name>A0ABQ0SRC7_9BACL</name>
<dbReference type="EMBL" id="BJOD01000011">
    <property type="protein sequence ID" value="GED25169.1"/>
    <property type="molecule type" value="Genomic_DNA"/>
</dbReference>